<name>A0A3B1C8Q4_9ZZZZ</name>
<sequence length="254" mass="27634">MNNLFNVSGKTALVTGSSRGLGFTLAKGLAEAGCTVILNGTAEKTLIEAVEKLKSNGYKANGYKFDVRNEEEIVNNINKIKNEIGKIDILVNNAGIQIRGALEDFNLSDWQRLIDVNLTGAFLVSKAVVKDMIEKKSGKIINICSIQSELARPSIAPYTASKGGLKNLTKGMATDWGKYNIQINGIAPGYFKTELTKALYNDEKFDTWLCNRTPANRWGDPEELIGSLIFLASDASSYVNGHLIYVDGGMLACV</sequence>
<accession>A0A3B1C8Q4</accession>
<organism evidence="3">
    <name type="scientific">hydrothermal vent metagenome</name>
    <dbReference type="NCBI Taxonomy" id="652676"/>
    <lineage>
        <taxon>unclassified sequences</taxon>
        <taxon>metagenomes</taxon>
        <taxon>ecological metagenomes</taxon>
    </lineage>
</organism>
<dbReference type="PANTHER" id="PTHR42760:SF115">
    <property type="entry name" value="3-OXOACYL-[ACYL-CARRIER-PROTEIN] REDUCTASE FABG"/>
    <property type="match status" value="1"/>
</dbReference>
<dbReference type="EMBL" id="UOGD01000184">
    <property type="protein sequence ID" value="VAX21043.1"/>
    <property type="molecule type" value="Genomic_DNA"/>
</dbReference>
<dbReference type="Gene3D" id="3.40.50.720">
    <property type="entry name" value="NAD(P)-binding Rossmann-like Domain"/>
    <property type="match status" value="1"/>
</dbReference>
<dbReference type="InterPro" id="IPR036291">
    <property type="entry name" value="NAD(P)-bd_dom_sf"/>
</dbReference>
<dbReference type="Pfam" id="PF00106">
    <property type="entry name" value="adh_short"/>
    <property type="match status" value="1"/>
</dbReference>
<dbReference type="CDD" id="cd05347">
    <property type="entry name" value="Ga5DH-like_SDR_c"/>
    <property type="match status" value="1"/>
</dbReference>
<dbReference type="GO" id="GO:0008874">
    <property type="term" value="F:gluconate 5-dehydrogenase activity"/>
    <property type="evidence" value="ECO:0007669"/>
    <property type="project" value="UniProtKB-EC"/>
</dbReference>
<evidence type="ECO:0000313" key="3">
    <source>
        <dbReference type="EMBL" id="VAX21043.1"/>
    </source>
</evidence>
<comment type="similarity">
    <text evidence="1">Belongs to the short-chain dehydrogenases/reductases (SDR) family.</text>
</comment>
<proteinExistence type="inferred from homology"/>
<gene>
    <name evidence="3" type="ORF">MNBD_IGNAVI01-407</name>
</gene>
<dbReference type="EC" id="1.1.1.69" evidence="3"/>
<protein>
    <submittedName>
        <fullName evidence="3">5-keto-D-gluconate 5-reductase</fullName>
        <ecNumber evidence="3">1.1.1.69</ecNumber>
    </submittedName>
</protein>
<dbReference type="InterPro" id="IPR020904">
    <property type="entry name" value="Sc_DH/Rdtase_CS"/>
</dbReference>
<reference evidence="3" key="1">
    <citation type="submission" date="2018-06" db="EMBL/GenBank/DDBJ databases">
        <authorList>
            <person name="Zhirakovskaya E."/>
        </authorList>
    </citation>
    <scope>NUCLEOTIDE SEQUENCE</scope>
</reference>
<dbReference type="SUPFAM" id="SSF51735">
    <property type="entry name" value="NAD(P)-binding Rossmann-fold domains"/>
    <property type="match status" value="1"/>
</dbReference>
<keyword evidence="2 3" id="KW-0560">Oxidoreductase</keyword>
<evidence type="ECO:0000256" key="1">
    <source>
        <dbReference type="ARBA" id="ARBA00006484"/>
    </source>
</evidence>
<dbReference type="PRINTS" id="PR00080">
    <property type="entry name" value="SDRFAMILY"/>
</dbReference>
<dbReference type="PRINTS" id="PR00081">
    <property type="entry name" value="GDHRDH"/>
</dbReference>
<dbReference type="InterPro" id="IPR002347">
    <property type="entry name" value="SDR_fam"/>
</dbReference>
<dbReference type="FunFam" id="3.40.50.720:FF:000084">
    <property type="entry name" value="Short-chain dehydrogenase reductase"/>
    <property type="match status" value="1"/>
</dbReference>
<evidence type="ECO:0000256" key="2">
    <source>
        <dbReference type="ARBA" id="ARBA00023002"/>
    </source>
</evidence>
<dbReference type="PROSITE" id="PS00061">
    <property type="entry name" value="ADH_SHORT"/>
    <property type="match status" value="1"/>
</dbReference>
<dbReference type="PANTHER" id="PTHR42760">
    <property type="entry name" value="SHORT-CHAIN DEHYDROGENASES/REDUCTASES FAMILY MEMBER"/>
    <property type="match status" value="1"/>
</dbReference>
<dbReference type="AlphaFoldDB" id="A0A3B1C8Q4"/>